<reference evidence="1" key="2">
    <citation type="submission" date="2023-01" db="EMBL/GenBank/DDBJ databases">
        <title>Draft genome sequence of Sneathiella chinensis strain NBRC 103408.</title>
        <authorList>
            <person name="Sun Q."/>
            <person name="Mori K."/>
        </authorList>
    </citation>
    <scope>NUCLEOTIDE SEQUENCE</scope>
    <source>
        <strain evidence="1">NBRC 103408</strain>
    </source>
</reference>
<protein>
    <recommendedName>
        <fullName evidence="3">DUF3572 domain-containing protein</fullName>
    </recommendedName>
</protein>
<name>A0ABQ5U8T3_9PROT</name>
<keyword evidence="2" id="KW-1185">Reference proteome</keyword>
<evidence type="ECO:0008006" key="3">
    <source>
        <dbReference type="Google" id="ProtNLM"/>
    </source>
</evidence>
<accession>A0ABQ5U8T3</accession>
<dbReference type="EMBL" id="BSNF01000008">
    <property type="protein sequence ID" value="GLQ07674.1"/>
    <property type="molecule type" value="Genomic_DNA"/>
</dbReference>
<proteinExistence type="predicted"/>
<comment type="caution">
    <text evidence="1">The sequence shown here is derived from an EMBL/GenBank/DDBJ whole genome shotgun (WGS) entry which is preliminary data.</text>
</comment>
<dbReference type="Proteomes" id="UP001161409">
    <property type="component" value="Unassembled WGS sequence"/>
</dbReference>
<evidence type="ECO:0000313" key="2">
    <source>
        <dbReference type="Proteomes" id="UP001161409"/>
    </source>
</evidence>
<organism evidence="1 2">
    <name type="scientific">Sneathiella chinensis</name>
    <dbReference type="NCBI Taxonomy" id="349750"/>
    <lineage>
        <taxon>Bacteria</taxon>
        <taxon>Pseudomonadati</taxon>
        <taxon>Pseudomonadota</taxon>
        <taxon>Alphaproteobacteria</taxon>
        <taxon>Sneathiellales</taxon>
        <taxon>Sneathiellaceae</taxon>
        <taxon>Sneathiella</taxon>
    </lineage>
</organism>
<sequence>MKNQDLADIICLQAITYLVSDEKKLNWLMNETGITAGDLTELPANPEVFGGTLDFLLNHEDILVDFCEQYEIAPDMPARIRPLFPGAVQDY</sequence>
<dbReference type="Pfam" id="PF12096">
    <property type="entry name" value="DUF3572"/>
    <property type="match status" value="1"/>
</dbReference>
<reference evidence="1" key="1">
    <citation type="journal article" date="2014" name="Int. J. Syst. Evol. Microbiol.">
        <title>Complete genome of a new Firmicutes species belonging to the dominant human colonic microbiota ('Ruminococcus bicirculans') reveals two chromosomes and a selective capacity to utilize plant glucans.</title>
        <authorList>
            <consortium name="NISC Comparative Sequencing Program"/>
            <person name="Wegmann U."/>
            <person name="Louis P."/>
            <person name="Goesmann A."/>
            <person name="Henrissat B."/>
            <person name="Duncan S.H."/>
            <person name="Flint H.J."/>
        </authorList>
    </citation>
    <scope>NUCLEOTIDE SEQUENCE</scope>
    <source>
        <strain evidence="1">NBRC 103408</strain>
    </source>
</reference>
<dbReference type="RefSeq" id="WP_169561728.1">
    <property type="nucleotide sequence ID" value="NZ_BSNF01000008.1"/>
</dbReference>
<dbReference type="InterPro" id="IPR021955">
    <property type="entry name" value="DUF3572"/>
</dbReference>
<gene>
    <name evidence="1" type="ORF">GCM10007924_28950</name>
</gene>
<evidence type="ECO:0000313" key="1">
    <source>
        <dbReference type="EMBL" id="GLQ07674.1"/>
    </source>
</evidence>